<comment type="caution">
    <text evidence="11">The sequence shown here is derived from an EMBL/GenBank/DDBJ whole genome shotgun (WGS) entry which is preliminary data.</text>
</comment>
<dbReference type="PANTHER" id="PTHR43298">
    <property type="entry name" value="MULTIDRUG RESISTANCE PROTEIN NORM-RELATED"/>
    <property type="match status" value="1"/>
</dbReference>
<gene>
    <name evidence="11" type="ORF">OFY17_03220</name>
</gene>
<feature type="transmembrane region" description="Helical" evidence="10">
    <location>
        <begin position="314"/>
        <end position="335"/>
    </location>
</feature>
<protein>
    <recommendedName>
        <fullName evidence="9">Multidrug-efflux transporter</fullName>
    </recommendedName>
</protein>
<dbReference type="EMBL" id="JAOVZB010000001">
    <property type="protein sequence ID" value="MCV2401889.1"/>
    <property type="molecule type" value="Genomic_DNA"/>
</dbReference>
<evidence type="ECO:0000256" key="2">
    <source>
        <dbReference type="ARBA" id="ARBA00022448"/>
    </source>
</evidence>
<keyword evidence="8 10" id="KW-0472">Membrane</keyword>
<evidence type="ECO:0000256" key="1">
    <source>
        <dbReference type="ARBA" id="ARBA00004429"/>
    </source>
</evidence>
<dbReference type="PIRSF" id="PIRSF006603">
    <property type="entry name" value="DinF"/>
    <property type="match status" value="1"/>
</dbReference>
<keyword evidence="5 10" id="KW-0812">Transmembrane</keyword>
<feature type="transmembrane region" description="Helical" evidence="10">
    <location>
        <begin position="12"/>
        <end position="33"/>
    </location>
</feature>
<feature type="transmembrane region" description="Helical" evidence="10">
    <location>
        <begin position="276"/>
        <end position="302"/>
    </location>
</feature>
<evidence type="ECO:0000256" key="9">
    <source>
        <dbReference type="ARBA" id="ARBA00031636"/>
    </source>
</evidence>
<evidence type="ECO:0000256" key="7">
    <source>
        <dbReference type="ARBA" id="ARBA00023065"/>
    </source>
</evidence>
<keyword evidence="12" id="KW-1185">Reference proteome</keyword>
<name>A0ABT2YPR9_9GAMM</name>
<dbReference type="InterPro" id="IPR050222">
    <property type="entry name" value="MATE_MdtK"/>
</dbReference>
<evidence type="ECO:0000256" key="3">
    <source>
        <dbReference type="ARBA" id="ARBA00022449"/>
    </source>
</evidence>
<feature type="transmembrane region" description="Helical" evidence="10">
    <location>
        <begin position="194"/>
        <end position="213"/>
    </location>
</feature>
<keyword evidence="4" id="KW-1003">Cell membrane</keyword>
<keyword evidence="2" id="KW-0813">Transport</keyword>
<dbReference type="InterPro" id="IPR048279">
    <property type="entry name" value="MdtK-like"/>
</dbReference>
<feature type="transmembrane region" description="Helical" evidence="10">
    <location>
        <begin position="132"/>
        <end position="149"/>
    </location>
</feature>
<accession>A0ABT2YPR9</accession>
<feature type="transmembrane region" description="Helical" evidence="10">
    <location>
        <begin position="161"/>
        <end position="182"/>
    </location>
</feature>
<dbReference type="Proteomes" id="UP001209713">
    <property type="component" value="Unassembled WGS sequence"/>
</dbReference>
<feature type="transmembrane region" description="Helical" evidence="10">
    <location>
        <begin position="419"/>
        <end position="439"/>
    </location>
</feature>
<dbReference type="PANTHER" id="PTHR43298:SF2">
    <property type="entry name" value="FMN_FAD EXPORTER YEEO-RELATED"/>
    <property type="match status" value="1"/>
</dbReference>
<evidence type="ECO:0000313" key="11">
    <source>
        <dbReference type="EMBL" id="MCV2401889.1"/>
    </source>
</evidence>
<dbReference type="Pfam" id="PF01554">
    <property type="entry name" value="MatE"/>
    <property type="match status" value="2"/>
</dbReference>
<dbReference type="NCBIfam" id="TIGR00797">
    <property type="entry name" value="matE"/>
    <property type="match status" value="1"/>
</dbReference>
<evidence type="ECO:0000256" key="8">
    <source>
        <dbReference type="ARBA" id="ARBA00023136"/>
    </source>
</evidence>
<feature type="transmembrane region" description="Helical" evidence="10">
    <location>
        <begin position="86"/>
        <end position="112"/>
    </location>
</feature>
<feature type="transmembrane region" description="Helical" evidence="10">
    <location>
        <begin position="234"/>
        <end position="256"/>
    </location>
</feature>
<feature type="transmembrane region" description="Helical" evidence="10">
    <location>
        <begin position="347"/>
        <end position="365"/>
    </location>
</feature>
<dbReference type="InterPro" id="IPR002528">
    <property type="entry name" value="MATE_fam"/>
</dbReference>
<feature type="transmembrane region" description="Helical" evidence="10">
    <location>
        <begin position="386"/>
        <end position="407"/>
    </location>
</feature>
<evidence type="ECO:0000256" key="5">
    <source>
        <dbReference type="ARBA" id="ARBA00022692"/>
    </source>
</evidence>
<keyword evidence="7" id="KW-0406">Ion transport</keyword>
<keyword evidence="6 10" id="KW-1133">Transmembrane helix</keyword>
<proteinExistence type="predicted"/>
<keyword evidence="3" id="KW-0050">Antiport</keyword>
<evidence type="ECO:0000256" key="6">
    <source>
        <dbReference type="ARBA" id="ARBA00022989"/>
    </source>
</evidence>
<evidence type="ECO:0000256" key="10">
    <source>
        <dbReference type="SAM" id="Phobius"/>
    </source>
</evidence>
<feature type="transmembrane region" description="Helical" evidence="10">
    <location>
        <begin position="53"/>
        <end position="74"/>
    </location>
</feature>
<evidence type="ECO:0000313" key="12">
    <source>
        <dbReference type="Proteomes" id="UP001209713"/>
    </source>
</evidence>
<organism evidence="11 12">
    <name type="scientific">Marinomonas sargassi</name>
    <dbReference type="NCBI Taxonomy" id="2984494"/>
    <lineage>
        <taxon>Bacteria</taxon>
        <taxon>Pseudomonadati</taxon>
        <taxon>Pseudomonadota</taxon>
        <taxon>Gammaproteobacteria</taxon>
        <taxon>Oceanospirillales</taxon>
        <taxon>Oceanospirillaceae</taxon>
        <taxon>Marinomonas</taxon>
    </lineage>
</organism>
<evidence type="ECO:0000256" key="4">
    <source>
        <dbReference type="ARBA" id="ARBA00022475"/>
    </source>
</evidence>
<comment type="subcellular location">
    <subcellularLocation>
        <location evidence="1">Cell inner membrane</location>
        <topology evidence="1">Multi-pass membrane protein</topology>
    </subcellularLocation>
</comment>
<sequence>MSLSKRFPVLKEVLHLLFPMVLTMTLELSISVVDTIMLGHYSPLHLAAVGLASSLWLPIGCFLIGVTFGITPLVTRHLHGRQSKLVNLYMSQAVGASLMLGILASLLVFFLLPHFASMMATEEETRRVTVSYLSIFAPALPMLALMTSYKNLFEAAGRPGFPLFVASTGLTLNVIFNYVLIFGHFGFSPMGADGAAIASLLSLYLAVLMFVVYDRFLNKKPLFTRFIWRYGKKFGILLNVGAPAGFAFAFEVGLFSSMTWLISAFGDLALGGGQIVMSYTAFLFTPLMAMSAVAAIVVAKAMSKEGVAGVKKRVRVIVLLGLFYVTLCFVLTQSFYQQIPYLFSNNADVVAIAASILLISSWYQYPDMLQTVFTGTLRGFRDTRTSMMAFAISLFGLSMPLGFWLSHYSPWAEALTLRGFYIGLGAGLCLLSTILILRFRFLLRRYEGKQVDLTSGVV</sequence>
<reference evidence="11 12" key="1">
    <citation type="submission" date="2022-10" db="EMBL/GenBank/DDBJ databases">
        <title>Marinomonas transparenta sp. nov. and Marinomonas sargassi sp. nov., isolated from marine alga (Sargassum natans (L.) Gaillon).</title>
        <authorList>
            <person name="Wang Y."/>
        </authorList>
    </citation>
    <scope>NUCLEOTIDE SEQUENCE [LARGE SCALE GENOMIC DNA]</scope>
    <source>
        <strain evidence="11 12">C2222</strain>
    </source>
</reference>